<dbReference type="GO" id="GO:0016787">
    <property type="term" value="F:hydrolase activity"/>
    <property type="evidence" value="ECO:0007669"/>
    <property type="project" value="UniProtKB-KW"/>
</dbReference>
<evidence type="ECO:0000313" key="11">
    <source>
        <dbReference type="EMBL" id="MFD1787370.1"/>
    </source>
</evidence>
<evidence type="ECO:0000259" key="10">
    <source>
        <dbReference type="PROSITE" id="PS51462"/>
    </source>
</evidence>
<dbReference type="Pfam" id="PF00293">
    <property type="entry name" value="NUDIX"/>
    <property type="match status" value="1"/>
</dbReference>
<evidence type="ECO:0000256" key="2">
    <source>
        <dbReference type="ARBA" id="ARBA00001947"/>
    </source>
</evidence>
<evidence type="ECO:0000256" key="7">
    <source>
        <dbReference type="ARBA" id="ARBA00022842"/>
    </source>
</evidence>
<evidence type="ECO:0000256" key="6">
    <source>
        <dbReference type="ARBA" id="ARBA00022801"/>
    </source>
</evidence>
<dbReference type="Gene3D" id="3.90.79.10">
    <property type="entry name" value="Nucleoside Triphosphate Pyrophosphohydrolase"/>
    <property type="match status" value="1"/>
</dbReference>
<keyword evidence="12" id="KW-1185">Reference proteome</keyword>
<keyword evidence="8" id="KW-0520">NAD</keyword>
<name>A0ABW4NF17_9SPHN</name>
<keyword evidence="5" id="KW-0479">Metal-binding</keyword>
<dbReference type="SUPFAM" id="SSF55811">
    <property type="entry name" value="Nudix"/>
    <property type="match status" value="1"/>
</dbReference>
<organism evidence="11 12">
    <name type="scientific">Sphingomonas floccifaciens</name>
    <dbReference type="NCBI Taxonomy" id="1844115"/>
    <lineage>
        <taxon>Bacteria</taxon>
        <taxon>Pseudomonadati</taxon>
        <taxon>Pseudomonadota</taxon>
        <taxon>Alphaproteobacteria</taxon>
        <taxon>Sphingomonadales</taxon>
        <taxon>Sphingomonadaceae</taxon>
        <taxon>Sphingomonas</taxon>
    </lineage>
</organism>
<sequence>MIATGFTGAWLDRADPVRGDPALLDAALADPRARLMRLENGDPAVDATGAIAWTSLADLEGTPIFLGLDAEQRPYFAETRAGDAAGPARSGALMRMLDAMPPGDAAIFGTVRSVTGWHARNGFCANCGAATAIIRGGWARACPSCGTEHYPRVDPVVIMLAEFEGRALVGRQAAWPAGRYSALVGFVEPGESLEEAVAREVFEEAGVRVSDVRYLASQPWPFPGQLMLAAIGAAESDALTIDAKEIEDAFWVTKADVRAALAGEADAKFLPPPPYAIARTLLEEWAK</sequence>
<keyword evidence="6 11" id="KW-0378">Hydrolase</keyword>
<evidence type="ECO:0000313" key="12">
    <source>
        <dbReference type="Proteomes" id="UP001597283"/>
    </source>
</evidence>
<dbReference type="NCBIfam" id="NF001299">
    <property type="entry name" value="PRK00241.1"/>
    <property type="match status" value="1"/>
</dbReference>
<dbReference type="RefSeq" id="WP_380939755.1">
    <property type="nucleotide sequence ID" value="NZ_JBHUFC010000003.1"/>
</dbReference>
<dbReference type="EC" id="3.6.1.22" evidence="4"/>
<comment type="cofactor">
    <cofactor evidence="2">
        <name>Zn(2+)</name>
        <dbReference type="ChEBI" id="CHEBI:29105"/>
    </cofactor>
</comment>
<comment type="similarity">
    <text evidence="3">Belongs to the Nudix hydrolase family. NudC subfamily.</text>
</comment>
<dbReference type="CDD" id="cd03429">
    <property type="entry name" value="NUDIX_NADH_pyrophosphatase_Nudt13"/>
    <property type="match status" value="1"/>
</dbReference>
<dbReference type="PANTHER" id="PTHR42904:SF6">
    <property type="entry name" value="NAD-CAPPED RNA HYDROLASE NUDT12"/>
    <property type="match status" value="1"/>
</dbReference>
<proteinExistence type="inferred from homology"/>
<dbReference type="InterPro" id="IPR015376">
    <property type="entry name" value="Znr_NADH_PPase"/>
</dbReference>
<dbReference type="PROSITE" id="PS00893">
    <property type="entry name" value="NUDIX_BOX"/>
    <property type="match status" value="1"/>
</dbReference>
<dbReference type="PROSITE" id="PS51462">
    <property type="entry name" value="NUDIX"/>
    <property type="match status" value="1"/>
</dbReference>
<dbReference type="InterPro" id="IPR020084">
    <property type="entry name" value="NUDIX_hydrolase_CS"/>
</dbReference>
<evidence type="ECO:0000256" key="4">
    <source>
        <dbReference type="ARBA" id="ARBA00012381"/>
    </source>
</evidence>
<evidence type="ECO:0000256" key="1">
    <source>
        <dbReference type="ARBA" id="ARBA00001946"/>
    </source>
</evidence>
<evidence type="ECO:0000256" key="5">
    <source>
        <dbReference type="ARBA" id="ARBA00022723"/>
    </source>
</evidence>
<dbReference type="Proteomes" id="UP001597283">
    <property type="component" value="Unassembled WGS sequence"/>
</dbReference>
<gene>
    <name evidence="11" type="primary">nudC</name>
    <name evidence="11" type="ORF">ACFSC3_07275</name>
</gene>
<evidence type="ECO:0000256" key="9">
    <source>
        <dbReference type="ARBA" id="ARBA00023679"/>
    </source>
</evidence>
<dbReference type="InterPro" id="IPR000086">
    <property type="entry name" value="NUDIX_hydrolase_dom"/>
</dbReference>
<comment type="catalytic activity">
    <reaction evidence="9">
        <text>a 5'-end NAD(+)-phospho-ribonucleoside in mRNA + H2O = a 5'-end phospho-adenosine-phospho-ribonucleoside in mRNA + beta-nicotinamide D-ribonucleotide + 2 H(+)</text>
        <dbReference type="Rhea" id="RHEA:60876"/>
        <dbReference type="Rhea" id="RHEA-COMP:15698"/>
        <dbReference type="Rhea" id="RHEA-COMP:15719"/>
        <dbReference type="ChEBI" id="CHEBI:14649"/>
        <dbReference type="ChEBI" id="CHEBI:15377"/>
        <dbReference type="ChEBI" id="CHEBI:15378"/>
        <dbReference type="ChEBI" id="CHEBI:144029"/>
        <dbReference type="ChEBI" id="CHEBI:144051"/>
    </reaction>
    <physiologicalReaction direction="left-to-right" evidence="9">
        <dbReference type="Rhea" id="RHEA:60877"/>
    </physiologicalReaction>
</comment>
<dbReference type="InterPro" id="IPR050241">
    <property type="entry name" value="NAD-cap_RNA_hydrolase_NudC"/>
</dbReference>
<feature type="domain" description="Nudix hydrolase" evidence="10">
    <location>
        <begin position="151"/>
        <end position="275"/>
    </location>
</feature>
<dbReference type="InterPro" id="IPR049734">
    <property type="entry name" value="NudC-like_C"/>
</dbReference>
<reference evidence="12" key="1">
    <citation type="journal article" date="2019" name="Int. J. Syst. Evol. Microbiol.">
        <title>The Global Catalogue of Microorganisms (GCM) 10K type strain sequencing project: providing services to taxonomists for standard genome sequencing and annotation.</title>
        <authorList>
            <consortium name="The Broad Institute Genomics Platform"/>
            <consortium name="The Broad Institute Genome Sequencing Center for Infectious Disease"/>
            <person name="Wu L."/>
            <person name="Ma J."/>
        </authorList>
    </citation>
    <scope>NUCLEOTIDE SEQUENCE [LARGE SCALE GENOMIC DNA]</scope>
    <source>
        <strain evidence="12">Q85</strain>
    </source>
</reference>
<keyword evidence="7" id="KW-0460">Magnesium</keyword>
<dbReference type="InterPro" id="IPR015797">
    <property type="entry name" value="NUDIX_hydrolase-like_dom_sf"/>
</dbReference>
<accession>A0ABW4NF17</accession>
<evidence type="ECO:0000256" key="3">
    <source>
        <dbReference type="ARBA" id="ARBA00009595"/>
    </source>
</evidence>
<protein>
    <recommendedName>
        <fullName evidence="4">NAD(+) diphosphatase</fullName>
        <ecNumber evidence="4">3.6.1.22</ecNumber>
    </recommendedName>
</protein>
<comment type="cofactor">
    <cofactor evidence="1">
        <name>Mg(2+)</name>
        <dbReference type="ChEBI" id="CHEBI:18420"/>
    </cofactor>
</comment>
<dbReference type="EMBL" id="JBHUFC010000003">
    <property type="protein sequence ID" value="MFD1787370.1"/>
    <property type="molecule type" value="Genomic_DNA"/>
</dbReference>
<dbReference type="PANTHER" id="PTHR42904">
    <property type="entry name" value="NUDIX HYDROLASE, NUDC SUBFAMILY"/>
    <property type="match status" value="1"/>
</dbReference>
<dbReference type="Pfam" id="PF09297">
    <property type="entry name" value="Zn_ribbon_NUD"/>
    <property type="match status" value="1"/>
</dbReference>
<comment type="caution">
    <text evidence="11">The sequence shown here is derived from an EMBL/GenBank/DDBJ whole genome shotgun (WGS) entry which is preliminary data.</text>
</comment>
<dbReference type="Gene3D" id="3.90.79.20">
    <property type="match status" value="1"/>
</dbReference>
<evidence type="ECO:0000256" key="8">
    <source>
        <dbReference type="ARBA" id="ARBA00023027"/>
    </source>
</evidence>